<dbReference type="Proteomes" id="UP000325291">
    <property type="component" value="Unassembled WGS sequence"/>
</dbReference>
<feature type="transmembrane region" description="Helical" evidence="6">
    <location>
        <begin position="95"/>
        <end position="118"/>
    </location>
</feature>
<evidence type="ECO:0000313" key="9">
    <source>
        <dbReference type="Proteomes" id="UP000325291"/>
    </source>
</evidence>
<evidence type="ECO:0000259" key="7">
    <source>
        <dbReference type="PROSITE" id="PS50850"/>
    </source>
</evidence>
<evidence type="ECO:0000313" key="8">
    <source>
        <dbReference type="EMBL" id="KAA0913030.1"/>
    </source>
</evidence>
<evidence type="ECO:0000256" key="4">
    <source>
        <dbReference type="ARBA" id="ARBA00022989"/>
    </source>
</evidence>
<feature type="transmembrane region" description="Helical" evidence="6">
    <location>
        <begin position="200"/>
        <end position="218"/>
    </location>
</feature>
<evidence type="ECO:0000256" key="6">
    <source>
        <dbReference type="SAM" id="Phobius"/>
    </source>
</evidence>
<feature type="transmembrane region" description="Helical" evidence="6">
    <location>
        <begin position="69"/>
        <end position="89"/>
    </location>
</feature>
<feature type="transmembrane region" description="Helical" evidence="6">
    <location>
        <begin position="160"/>
        <end position="179"/>
    </location>
</feature>
<feature type="transmembrane region" description="Helical" evidence="6">
    <location>
        <begin position="325"/>
        <end position="344"/>
    </location>
</feature>
<dbReference type="AlphaFoldDB" id="A0A5A9Z762"/>
<accession>A0A5A9Z762</accession>
<feature type="domain" description="Major facilitator superfamily (MFS) profile" evidence="7">
    <location>
        <begin position="4"/>
        <end position="392"/>
    </location>
</feature>
<name>A0A5A9Z762_9RHOB</name>
<keyword evidence="2" id="KW-1003">Cell membrane</keyword>
<evidence type="ECO:0000256" key="3">
    <source>
        <dbReference type="ARBA" id="ARBA00022692"/>
    </source>
</evidence>
<dbReference type="RefSeq" id="WP_111364347.1">
    <property type="nucleotide sequence ID" value="NZ_JASHJG010000032.1"/>
</dbReference>
<comment type="caution">
    <text evidence="8">The sequence shown here is derived from an EMBL/GenBank/DDBJ whole genome shotgun (WGS) entry which is preliminary data.</text>
</comment>
<feature type="transmembrane region" description="Helical" evidence="6">
    <location>
        <begin position="46"/>
        <end position="62"/>
    </location>
</feature>
<keyword evidence="4 6" id="KW-1133">Transmembrane helix</keyword>
<sequence>MRADLILLTFAYVLSQFYRAFLAVLTEVLGRDIGANAEALATASGFWFLSFALMQIPVGWALDKVGPRLTASVLLLIGGGGGAALFAVAQSPAHVSAAMLLIGVGCSPVLMASYFIFAQVYSARVFATLAAVILGVGSVGNLASALPLTLAVEALGWRPVMWIMAGVSAVTAFGLFVMVRDPDKVVSEARGSVLDLLKMPVLWLIFPLMAVQYAPAAGLRGLWIGPYFADVFAASPALVGNVTLIMGAAMIAGTFAYGPMDRIMNTRKWVIFVGNLAGLACIAALAVLSHDVVWRAVVLCAAVGFFGASFPVLMAHGRSFYPPHLVGRGVTLMNLFGIGGVGLMQVASGKLYTAAEGAGRGVEYSYQMLFGFFAIAVLVGLVIYLWAEDRTA</sequence>
<dbReference type="PANTHER" id="PTHR43124:SF3">
    <property type="entry name" value="CHLORAMPHENICOL EFFLUX PUMP RV0191"/>
    <property type="match status" value="1"/>
</dbReference>
<feature type="transmembrane region" description="Helical" evidence="6">
    <location>
        <begin position="294"/>
        <end position="313"/>
    </location>
</feature>
<organism evidence="8 9">
    <name type="scientific">Aquicoccus porphyridii</name>
    <dbReference type="NCBI Taxonomy" id="1852029"/>
    <lineage>
        <taxon>Bacteria</taxon>
        <taxon>Pseudomonadati</taxon>
        <taxon>Pseudomonadota</taxon>
        <taxon>Alphaproteobacteria</taxon>
        <taxon>Rhodobacterales</taxon>
        <taxon>Paracoccaceae</taxon>
        <taxon>Aquicoccus</taxon>
    </lineage>
</organism>
<keyword evidence="9" id="KW-1185">Reference proteome</keyword>
<comment type="subcellular location">
    <subcellularLocation>
        <location evidence="1">Cell membrane</location>
        <topology evidence="1">Multi-pass membrane protein</topology>
    </subcellularLocation>
</comment>
<dbReference type="EMBL" id="VINQ01000011">
    <property type="protein sequence ID" value="KAA0913030.1"/>
    <property type="molecule type" value="Genomic_DNA"/>
</dbReference>
<dbReference type="PANTHER" id="PTHR43124">
    <property type="entry name" value="PURINE EFFLUX PUMP PBUE"/>
    <property type="match status" value="1"/>
</dbReference>
<dbReference type="PROSITE" id="PS50850">
    <property type="entry name" value="MFS"/>
    <property type="match status" value="1"/>
</dbReference>
<evidence type="ECO:0000256" key="1">
    <source>
        <dbReference type="ARBA" id="ARBA00004651"/>
    </source>
</evidence>
<feature type="transmembrane region" description="Helical" evidence="6">
    <location>
        <begin position="238"/>
        <end position="257"/>
    </location>
</feature>
<dbReference type="GO" id="GO:0005886">
    <property type="term" value="C:plasma membrane"/>
    <property type="evidence" value="ECO:0007669"/>
    <property type="project" value="UniProtKB-SubCell"/>
</dbReference>
<dbReference type="Gene3D" id="1.20.1250.20">
    <property type="entry name" value="MFS general substrate transporter like domains"/>
    <property type="match status" value="2"/>
</dbReference>
<dbReference type="InterPro" id="IPR036259">
    <property type="entry name" value="MFS_trans_sf"/>
</dbReference>
<proteinExistence type="predicted"/>
<feature type="transmembrane region" description="Helical" evidence="6">
    <location>
        <begin position="125"/>
        <end position="148"/>
    </location>
</feature>
<feature type="transmembrane region" description="Helical" evidence="6">
    <location>
        <begin position="364"/>
        <end position="387"/>
    </location>
</feature>
<evidence type="ECO:0000256" key="5">
    <source>
        <dbReference type="ARBA" id="ARBA00023136"/>
    </source>
</evidence>
<dbReference type="InterPro" id="IPR020846">
    <property type="entry name" value="MFS_dom"/>
</dbReference>
<keyword evidence="3 6" id="KW-0812">Transmembrane</keyword>
<gene>
    <name evidence="8" type="ORF">FLO80_14510</name>
</gene>
<dbReference type="SUPFAM" id="SSF103473">
    <property type="entry name" value="MFS general substrate transporter"/>
    <property type="match status" value="1"/>
</dbReference>
<feature type="transmembrane region" description="Helical" evidence="6">
    <location>
        <begin position="269"/>
        <end position="288"/>
    </location>
</feature>
<dbReference type="InterPro" id="IPR011701">
    <property type="entry name" value="MFS"/>
</dbReference>
<dbReference type="Pfam" id="PF07690">
    <property type="entry name" value="MFS_1"/>
    <property type="match status" value="2"/>
</dbReference>
<dbReference type="InterPro" id="IPR050189">
    <property type="entry name" value="MFS_Efflux_Transporters"/>
</dbReference>
<keyword evidence="5 6" id="KW-0472">Membrane</keyword>
<dbReference type="GO" id="GO:0022857">
    <property type="term" value="F:transmembrane transporter activity"/>
    <property type="evidence" value="ECO:0007669"/>
    <property type="project" value="InterPro"/>
</dbReference>
<evidence type="ECO:0000256" key="2">
    <source>
        <dbReference type="ARBA" id="ARBA00022475"/>
    </source>
</evidence>
<protein>
    <submittedName>
        <fullName evidence="8">MFS transporter</fullName>
    </submittedName>
</protein>
<reference evidence="8 9" key="1">
    <citation type="submission" date="2019-07" db="EMBL/GenBank/DDBJ databases">
        <title>Aquicoccus porphyridii gen. nov., sp. nov., isolated from a small marine red alga, Porphyridium marinum.</title>
        <authorList>
            <person name="Liu L."/>
        </authorList>
    </citation>
    <scope>NUCLEOTIDE SEQUENCE [LARGE SCALE GENOMIC DNA]</scope>
    <source>
        <strain evidence="8 9">L1 8-17</strain>
    </source>
</reference>